<keyword evidence="6" id="KW-0812">Transmembrane</keyword>
<dbReference type="InterPro" id="IPR050562">
    <property type="entry name" value="FAD_mOase_fung"/>
</dbReference>
<sequence>MEINPAVTFKHDRSIMYAKRPKVLIVGAGLAGLTLGMLLHKAGVPFEIYERAAEVKPLGSAMYFSCTTANLFKQCGIYEEFVSLGKYVSSIQMCNEDRELEFSVDFEGNEELYGAKGYMISRPQLYDLLIRQVPKEHIHLGKKVLTMDQGNNKALLRFSDGTEVEGDILVGADGAYSAVRQGMYEKLKKTNKLPASDALPLPFSTVCLLGQTHPLSAEEFPDLTNDKSQFRNFIATDKMYTWSTATTAQNTVCWGISLFLDEETSKENDSFRNSEWGPEAAAAMCEQVKDFPIISGGDKILTLQDLIDRSPKELISKAMLEEKVFKTWFDCRTVLIGDACHKFNPAGGVGAANAMHDAIALANGINGLPFHPVADEIEAAFRAYKEERIDWVEKAFGHSKVFRTLAGQSISSKVTRYIMRHTPLWVMHKVERRQNTHRPQVTFLPAAEDKGTVKTAPQPSLSIKAPEETDESKTTQAV</sequence>
<keyword evidence="4" id="KW-0560">Oxidoreductase</keyword>
<dbReference type="AlphaFoldDB" id="A0A9P6EX79"/>
<evidence type="ECO:0000313" key="9">
    <source>
        <dbReference type="Proteomes" id="UP000723463"/>
    </source>
</evidence>
<keyword evidence="6" id="KW-1133">Transmembrane helix</keyword>
<evidence type="ECO:0000259" key="7">
    <source>
        <dbReference type="Pfam" id="PF01494"/>
    </source>
</evidence>
<evidence type="ECO:0000256" key="3">
    <source>
        <dbReference type="ARBA" id="ARBA00022827"/>
    </source>
</evidence>
<feature type="region of interest" description="Disordered" evidence="5">
    <location>
        <begin position="445"/>
        <end position="478"/>
    </location>
</feature>
<organism evidence="8 9">
    <name type="scientific">Mortierella hygrophila</name>
    <dbReference type="NCBI Taxonomy" id="979708"/>
    <lineage>
        <taxon>Eukaryota</taxon>
        <taxon>Fungi</taxon>
        <taxon>Fungi incertae sedis</taxon>
        <taxon>Mucoromycota</taxon>
        <taxon>Mortierellomycotina</taxon>
        <taxon>Mortierellomycetes</taxon>
        <taxon>Mortierellales</taxon>
        <taxon>Mortierellaceae</taxon>
        <taxon>Mortierella</taxon>
    </lineage>
</organism>
<feature type="compositionally biased region" description="Basic and acidic residues" evidence="5">
    <location>
        <begin position="465"/>
        <end position="478"/>
    </location>
</feature>
<dbReference type="PANTHER" id="PTHR47356">
    <property type="entry name" value="FAD-DEPENDENT MONOOXYGENASE ASQG-RELATED"/>
    <property type="match status" value="1"/>
</dbReference>
<evidence type="ECO:0000313" key="8">
    <source>
        <dbReference type="EMBL" id="KAF9537102.1"/>
    </source>
</evidence>
<dbReference type="Proteomes" id="UP000723463">
    <property type="component" value="Unassembled WGS sequence"/>
</dbReference>
<keyword evidence="2" id="KW-0285">Flavoprotein</keyword>
<dbReference type="GO" id="GO:0004497">
    <property type="term" value="F:monooxygenase activity"/>
    <property type="evidence" value="ECO:0007669"/>
    <property type="project" value="InterPro"/>
</dbReference>
<dbReference type="GO" id="GO:0071949">
    <property type="term" value="F:FAD binding"/>
    <property type="evidence" value="ECO:0007669"/>
    <property type="project" value="InterPro"/>
</dbReference>
<evidence type="ECO:0000256" key="6">
    <source>
        <dbReference type="SAM" id="Phobius"/>
    </source>
</evidence>
<evidence type="ECO:0000256" key="4">
    <source>
        <dbReference type="ARBA" id="ARBA00023002"/>
    </source>
</evidence>
<proteinExistence type="inferred from homology"/>
<dbReference type="SUPFAM" id="SSF51905">
    <property type="entry name" value="FAD/NAD(P)-binding domain"/>
    <property type="match status" value="1"/>
</dbReference>
<evidence type="ECO:0000256" key="1">
    <source>
        <dbReference type="ARBA" id="ARBA00007992"/>
    </source>
</evidence>
<dbReference type="Gene3D" id="3.50.50.60">
    <property type="entry name" value="FAD/NAD(P)-binding domain"/>
    <property type="match status" value="1"/>
</dbReference>
<dbReference type="PANTHER" id="PTHR47356:SF2">
    <property type="entry name" value="FAD-BINDING DOMAIN-CONTAINING PROTEIN-RELATED"/>
    <property type="match status" value="1"/>
</dbReference>
<feature type="transmembrane region" description="Helical" evidence="6">
    <location>
        <begin position="23"/>
        <end position="40"/>
    </location>
</feature>
<evidence type="ECO:0000256" key="2">
    <source>
        <dbReference type="ARBA" id="ARBA00022630"/>
    </source>
</evidence>
<gene>
    <name evidence="8" type="ORF">EC957_008867</name>
</gene>
<dbReference type="PRINTS" id="PR00420">
    <property type="entry name" value="RNGMNOXGNASE"/>
</dbReference>
<comment type="caution">
    <text evidence="8">The sequence shown here is derived from an EMBL/GenBank/DDBJ whole genome shotgun (WGS) entry which is preliminary data.</text>
</comment>
<keyword evidence="3" id="KW-0274">FAD</keyword>
<evidence type="ECO:0000256" key="5">
    <source>
        <dbReference type="SAM" id="MobiDB-lite"/>
    </source>
</evidence>
<comment type="similarity">
    <text evidence="1">Belongs to the paxM FAD-dependent monooxygenase family.</text>
</comment>
<feature type="domain" description="FAD-binding" evidence="7">
    <location>
        <begin position="22"/>
        <end position="203"/>
    </location>
</feature>
<dbReference type="EMBL" id="JAAAXW010000462">
    <property type="protein sequence ID" value="KAF9537102.1"/>
    <property type="molecule type" value="Genomic_DNA"/>
</dbReference>
<name>A0A9P6EX79_9FUNG</name>
<dbReference type="InterPro" id="IPR036188">
    <property type="entry name" value="FAD/NAD-bd_sf"/>
</dbReference>
<dbReference type="InterPro" id="IPR002938">
    <property type="entry name" value="FAD-bd"/>
</dbReference>
<reference evidence="8" key="1">
    <citation type="journal article" date="2020" name="Fungal Divers.">
        <title>Resolving the Mortierellaceae phylogeny through synthesis of multi-gene phylogenetics and phylogenomics.</title>
        <authorList>
            <person name="Vandepol N."/>
            <person name="Liber J."/>
            <person name="Desiro A."/>
            <person name="Na H."/>
            <person name="Kennedy M."/>
            <person name="Barry K."/>
            <person name="Grigoriev I.V."/>
            <person name="Miller A.N."/>
            <person name="O'Donnell K."/>
            <person name="Stajich J.E."/>
            <person name="Bonito G."/>
        </authorList>
    </citation>
    <scope>NUCLEOTIDE SEQUENCE</scope>
    <source>
        <strain evidence="8">NRRL 2591</strain>
    </source>
</reference>
<keyword evidence="6" id="KW-0472">Membrane</keyword>
<feature type="domain" description="FAD-binding" evidence="7">
    <location>
        <begin position="315"/>
        <end position="364"/>
    </location>
</feature>
<accession>A0A9P6EX79</accession>
<keyword evidence="9" id="KW-1185">Reference proteome</keyword>
<protein>
    <recommendedName>
        <fullName evidence="7">FAD-binding domain-containing protein</fullName>
    </recommendedName>
</protein>
<dbReference type="Pfam" id="PF01494">
    <property type="entry name" value="FAD_binding_3"/>
    <property type="match status" value="2"/>
</dbReference>